<dbReference type="AlphaFoldDB" id="A0A811Y555"/>
<dbReference type="EMBL" id="CAJHUB010000659">
    <property type="protein sequence ID" value="CAD7670686.1"/>
    <property type="molecule type" value="Genomic_DNA"/>
</dbReference>
<gene>
    <name evidence="1" type="ORF">NYPRO_LOCUS3481</name>
</gene>
<evidence type="ECO:0000313" key="2">
    <source>
        <dbReference type="Proteomes" id="UP000645828"/>
    </source>
</evidence>
<proteinExistence type="predicted"/>
<accession>A0A811Y555</accession>
<dbReference type="Proteomes" id="UP000645828">
    <property type="component" value="Unassembled WGS sequence"/>
</dbReference>
<sequence>MSQRLPSSRLLTPRTTRHHRLTTALRSDHDLFKDKAGPKAKDHVSIIFGSTVDTQLKKRALVDYSAPAALTKYYRPSTNKASFYCGSHPWLAGGHLLAASSCGLVFCACVERDI</sequence>
<name>A0A811Y555_NYCPR</name>
<keyword evidence="2" id="KW-1185">Reference proteome</keyword>
<evidence type="ECO:0000313" key="1">
    <source>
        <dbReference type="EMBL" id="CAD7670686.1"/>
    </source>
</evidence>
<protein>
    <submittedName>
        <fullName evidence="1">(raccoon dog) hypothetical protein</fullName>
    </submittedName>
</protein>
<organism evidence="1 2">
    <name type="scientific">Nyctereutes procyonoides</name>
    <name type="common">Raccoon dog</name>
    <name type="synonym">Canis procyonoides</name>
    <dbReference type="NCBI Taxonomy" id="34880"/>
    <lineage>
        <taxon>Eukaryota</taxon>
        <taxon>Metazoa</taxon>
        <taxon>Chordata</taxon>
        <taxon>Craniata</taxon>
        <taxon>Vertebrata</taxon>
        <taxon>Euteleostomi</taxon>
        <taxon>Mammalia</taxon>
        <taxon>Eutheria</taxon>
        <taxon>Laurasiatheria</taxon>
        <taxon>Carnivora</taxon>
        <taxon>Caniformia</taxon>
        <taxon>Canidae</taxon>
        <taxon>Nyctereutes</taxon>
    </lineage>
</organism>
<reference evidence="1" key="1">
    <citation type="submission" date="2020-12" db="EMBL/GenBank/DDBJ databases">
        <authorList>
            <consortium name="Molecular Ecology Group"/>
        </authorList>
    </citation>
    <scope>NUCLEOTIDE SEQUENCE</scope>
    <source>
        <strain evidence="1">TBG_1078</strain>
    </source>
</reference>
<comment type="caution">
    <text evidence="1">The sequence shown here is derived from an EMBL/GenBank/DDBJ whole genome shotgun (WGS) entry which is preliminary data.</text>
</comment>